<feature type="region of interest" description="Disordered" evidence="1">
    <location>
        <begin position="319"/>
        <end position="341"/>
    </location>
</feature>
<proteinExistence type="predicted"/>
<organism evidence="2 3">
    <name type="scientific">Populus trichocarpa</name>
    <name type="common">Western balsam poplar</name>
    <name type="synonym">Populus balsamifera subsp. trichocarpa</name>
    <dbReference type="NCBI Taxonomy" id="3694"/>
    <lineage>
        <taxon>Eukaryota</taxon>
        <taxon>Viridiplantae</taxon>
        <taxon>Streptophyta</taxon>
        <taxon>Embryophyta</taxon>
        <taxon>Tracheophyta</taxon>
        <taxon>Spermatophyta</taxon>
        <taxon>Magnoliopsida</taxon>
        <taxon>eudicotyledons</taxon>
        <taxon>Gunneridae</taxon>
        <taxon>Pentapetalae</taxon>
        <taxon>rosids</taxon>
        <taxon>fabids</taxon>
        <taxon>Malpighiales</taxon>
        <taxon>Salicaceae</taxon>
        <taxon>Saliceae</taxon>
        <taxon>Populus</taxon>
    </lineage>
</organism>
<name>A0A2K1WXL2_POPTR</name>
<sequence length="442" mass="48662">MSSVMVQTGHVSDMRGPSVMPSVCDVGNAVGNRADGHVSDMRADNSVGDAVSIGVGNSVGNPSVNVAKSRNFFATLCEIPTGYSPSVYPSVNVAKSRNFLQLSVKYRRSSRRPPPVVSIFPLPSPSFTSCSAVPALPLGYFHLPSSSQPPPPTRLKLPSLSRQKKPAAQPIFAGCLSIFSTKTGASIFSLSSTPFHHFPSPLHSCSPLHFPPHKPLLPSHKFFLRFLLPFSLLPLNQPNQGGYNRQLLPQRSRTGHSPALISHTQPPLEPSPLSAAHFSPSKSEAGCCSFLPQTEHGGSPNCLLLSRLQILPQRWQQQQHRQQAWGSPPSPFTTTTEDQQQQTHYLLRLSSAVHTVAHRSISSYNRPRQRRKNPKESRSVETKKGPKTEKKLTAICCVVAFCFVLQDLFMMRRQKNKEGINILIGSRCRSTNLYESCISKFR</sequence>
<reference evidence="2 3" key="1">
    <citation type="journal article" date="2006" name="Science">
        <title>The genome of black cottonwood, Populus trichocarpa (Torr. &amp; Gray).</title>
        <authorList>
            <person name="Tuskan G.A."/>
            <person name="Difazio S."/>
            <person name="Jansson S."/>
            <person name="Bohlmann J."/>
            <person name="Grigoriev I."/>
            <person name="Hellsten U."/>
            <person name="Putnam N."/>
            <person name="Ralph S."/>
            <person name="Rombauts S."/>
            <person name="Salamov A."/>
            <person name="Schein J."/>
            <person name="Sterck L."/>
            <person name="Aerts A."/>
            <person name="Bhalerao R.R."/>
            <person name="Bhalerao R.P."/>
            <person name="Blaudez D."/>
            <person name="Boerjan W."/>
            <person name="Brun A."/>
            <person name="Brunner A."/>
            <person name="Busov V."/>
            <person name="Campbell M."/>
            <person name="Carlson J."/>
            <person name="Chalot M."/>
            <person name="Chapman J."/>
            <person name="Chen G.L."/>
            <person name="Cooper D."/>
            <person name="Coutinho P.M."/>
            <person name="Couturier J."/>
            <person name="Covert S."/>
            <person name="Cronk Q."/>
            <person name="Cunningham R."/>
            <person name="Davis J."/>
            <person name="Degroeve S."/>
            <person name="Dejardin A."/>
            <person name="Depamphilis C."/>
            <person name="Detter J."/>
            <person name="Dirks B."/>
            <person name="Dubchak I."/>
            <person name="Duplessis S."/>
            <person name="Ehlting J."/>
            <person name="Ellis B."/>
            <person name="Gendler K."/>
            <person name="Goodstein D."/>
            <person name="Gribskov M."/>
            <person name="Grimwood J."/>
            <person name="Groover A."/>
            <person name="Gunter L."/>
            <person name="Hamberger B."/>
            <person name="Heinze B."/>
            <person name="Helariutta Y."/>
            <person name="Henrissat B."/>
            <person name="Holligan D."/>
            <person name="Holt R."/>
            <person name="Huang W."/>
            <person name="Islam-Faridi N."/>
            <person name="Jones S."/>
            <person name="Jones-Rhoades M."/>
            <person name="Jorgensen R."/>
            <person name="Joshi C."/>
            <person name="Kangasjarvi J."/>
            <person name="Karlsson J."/>
            <person name="Kelleher C."/>
            <person name="Kirkpatrick R."/>
            <person name="Kirst M."/>
            <person name="Kohler A."/>
            <person name="Kalluri U."/>
            <person name="Larimer F."/>
            <person name="Leebens-Mack J."/>
            <person name="Leple J.C."/>
            <person name="Locascio P."/>
            <person name="Lou Y."/>
            <person name="Lucas S."/>
            <person name="Martin F."/>
            <person name="Montanini B."/>
            <person name="Napoli C."/>
            <person name="Nelson D.R."/>
            <person name="Nelson C."/>
            <person name="Nieminen K."/>
            <person name="Nilsson O."/>
            <person name="Pereda V."/>
            <person name="Peter G."/>
            <person name="Philippe R."/>
            <person name="Pilate G."/>
            <person name="Poliakov A."/>
            <person name="Razumovskaya J."/>
            <person name="Richardson P."/>
            <person name="Rinaldi C."/>
            <person name="Ritland K."/>
            <person name="Rouze P."/>
            <person name="Ryaboy D."/>
            <person name="Schmutz J."/>
            <person name="Schrader J."/>
            <person name="Segerman B."/>
            <person name="Shin H."/>
            <person name="Siddiqui A."/>
            <person name="Sterky F."/>
            <person name="Terry A."/>
            <person name="Tsai C.J."/>
            <person name="Uberbacher E."/>
            <person name="Unneberg P."/>
            <person name="Vahala J."/>
            <person name="Wall K."/>
            <person name="Wessler S."/>
            <person name="Yang G."/>
            <person name="Yin T."/>
            <person name="Douglas C."/>
            <person name="Marra M."/>
            <person name="Sandberg G."/>
            <person name="Van de Peer Y."/>
            <person name="Rokhsar D."/>
        </authorList>
    </citation>
    <scope>NUCLEOTIDE SEQUENCE [LARGE SCALE GENOMIC DNA]</scope>
    <source>
        <strain evidence="3">cv. Nisqually</strain>
    </source>
</reference>
<feature type="region of interest" description="Disordered" evidence="1">
    <location>
        <begin position="360"/>
        <end position="385"/>
    </location>
</feature>
<protein>
    <submittedName>
        <fullName evidence="2">Uncharacterized protein</fullName>
    </submittedName>
</protein>
<evidence type="ECO:0000313" key="2">
    <source>
        <dbReference type="EMBL" id="PNS93262.1"/>
    </source>
</evidence>
<accession>A0A2K1WXL2</accession>
<dbReference type="AlphaFoldDB" id="A0A2K1WXL2"/>
<feature type="region of interest" description="Disordered" evidence="1">
    <location>
        <begin position="242"/>
        <end position="278"/>
    </location>
</feature>
<dbReference type="EMBL" id="CM009307">
    <property type="protein sequence ID" value="PNS93262.1"/>
    <property type="molecule type" value="Genomic_DNA"/>
</dbReference>
<evidence type="ECO:0000256" key="1">
    <source>
        <dbReference type="SAM" id="MobiDB-lite"/>
    </source>
</evidence>
<dbReference type="InParanoid" id="A0A2K1WXL2"/>
<keyword evidence="3" id="KW-1185">Reference proteome</keyword>
<evidence type="ECO:0000313" key="3">
    <source>
        <dbReference type="Proteomes" id="UP000006729"/>
    </source>
</evidence>
<feature type="compositionally biased region" description="Polar residues" evidence="1">
    <location>
        <begin position="242"/>
        <end position="252"/>
    </location>
</feature>
<dbReference type="Proteomes" id="UP000006729">
    <property type="component" value="Chromosome 18"/>
</dbReference>
<gene>
    <name evidence="2" type="ORF">POPTR_018G079100</name>
</gene>
<feature type="compositionally biased region" description="Basic and acidic residues" evidence="1">
    <location>
        <begin position="374"/>
        <end position="385"/>
    </location>
</feature>